<reference evidence="10" key="5">
    <citation type="journal article" date="2018" name="Nat. Plants">
        <title>Whole-genome landscape of Medicago truncatula symbiotic genes.</title>
        <authorList>
            <person name="Pecrix Y."/>
            <person name="Staton S.E."/>
            <person name="Sallet E."/>
            <person name="Lelandais-Briere C."/>
            <person name="Moreau S."/>
            <person name="Carrere S."/>
            <person name="Blein T."/>
            <person name="Jardinaud M.F."/>
            <person name="Latrasse D."/>
            <person name="Zouine M."/>
            <person name="Zahm M."/>
            <person name="Kreplak J."/>
            <person name="Mayjonade B."/>
            <person name="Satge C."/>
            <person name="Perez M."/>
            <person name="Cauet S."/>
            <person name="Marande W."/>
            <person name="Chantry-Darmon C."/>
            <person name="Lopez-Roques C."/>
            <person name="Bouchez O."/>
            <person name="Berard A."/>
            <person name="Debelle F."/>
            <person name="Munos S."/>
            <person name="Bendahmane A."/>
            <person name="Berges H."/>
            <person name="Niebel A."/>
            <person name="Buitink J."/>
            <person name="Frugier F."/>
            <person name="Benhamed M."/>
            <person name="Crespi M."/>
            <person name="Gouzy J."/>
            <person name="Gamas P."/>
        </authorList>
    </citation>
    <scope>NUCLEOTIDE SEQUENCE [LARGE SCALE GENOMIC DNA]</scope>
    <source>
        <strain evidence="10">cv. Jemalong A17</strain>
    </source>
</reference>
<sequence>MGEEVRMPINHVTRVMQSVLPPDTIITDDAKELMQLCVSKFMDMVTSESFQQANVEHQMIVSADDLLWTMNRLGFEEFVRSLGKDLKQCQ</sequence>
<reference evidence="6 9" key="1">
    <citation type="journal article" date="2011" name="Nature">
        <title>The Medicago genome provides insight into the evolution of rhizobial symbioses.</title>
        <authorList>
            <person name="Young N.D."/>
            <person name="Debelle F."/>
            <person name="Oldroyd G.E."/>
            <person name="Geurts R."/>
            <person name="Cannon S.B."/>
            <person name="Udvardi M.K."/>
            <person name="Benedito V.A."/>
            <person name="Mayer K.F."/>
            <person name="Gouzy J."/>
            <person name="Schoof H."/>
            <person name="Van de Peer Y."/>
            <person name="Proost S."/>
            <person name="Cook D.R."/>
            <person name="Meyers B.C."/>
            <person name="Spannagl M."/>
            <person name="Cheung F."/>
            <person name="De Mita S."/>
            <person name="Krishnakumar V."/>
            <person name="Gundlach H."/>
            <person name="Zhou S."/>
            <person name="Mudge J."/>
            <person name="Bharti A.K."/>
            <person name="Murray J.D."/>
            <person name="Naoumkina M.A."/>
            <person name="Rosen B."/>
            <person name="Silverstein K.A."/>
            <person name="Tang H."/>
            <person name="Rombauts S."/>
            <person name="Zhao P.X."/>
            <person name="Zhou P."/>
            <person name="Barbe V."/>
            <person name="Bardou P."/>
            <person name="Bechner M."/>
            <person name="Bellec A."/>
            <person name="Berger A."/>
            <person name="Berges H."/>
            <person name="Bidwell S."/>
            <person name="Bisseling T."/>
            <person name="Choisne N."/>
            <person name="Couloux A."/>
            <person name="Denny R."/>
            <person name="Deshpande S."/>
            <person name="Dai X."/>
            <person name="Doyle J.J."/>
            <person name="Dudez A.M."/>
            <person name="Farmer A.D."/>
            <person name="Fouteau S."/>
            <person name="Franken C."/>
            <person name="Gibelin C."/>
            <person name="Gish J."/>
            <person name="Goldstein S."/>
            <person name="Gonzalez A.J."/>
            <person name="Green P.J."/>
            <person name="Hallab A."/>
            <person name="Hartog M."/>
            <person name="Hua A."/>
            <person name="Humphray S.J."/>
            <person name="Jeong D.H."/>
            <person name="Jing Y."/>
            <person name="Jocker A."/>
            <person name="Kenton S.M."/>
            <person name="Kim D.J."/>
            <person name="Klee K."/>
            <person name="Lai H."/>
            <person name="Lang C."/>
            <person name="Lin S."/>
            <person name="Macmil S.L."/>
            <person name="Magdelenat G."/>
            <person name="Matthews L."/>
            <person name="McCorrison J."/>
            <person name="Monaghan E.L."/>
            <person name="Mun J.H."/>
            <person name="Najar F.Z."/>
            <person name="Nicholson C."/>
            <person name="Noirot C."/>
            <person name="O'Bleness M."/>
            <person name="Paule C.R."/>
            <person name="Poulain J."/>
            <person name="Prion F."/>
            <person name="Qin B."/>
            <person name="Qu C."/>
            <person name="Retzel E.F."/>
            <person name="Riddle C."/>
            <person name="Sallet E."/>
            <person name="Samain S."/>
            <person name="Samson N."/>
            <person name="Sanders I."/>
            <person name="Saurat O."/>
            <person name="Scarpelli C."/>
            <person name="Schiex T."/>
            <person name="Segurens B."/>
            <person name="Severin A.J."/>
            <person name="Sherrier D.J."/>
            <person name="Shi R."/>
            <person name="Sims S."/>
            <person name="Singer S.R."/>
            <person name="Sinharoy S."/>
            <person name="Sterck L."/>
            <person name="Viollet A."/>
            <person name="Wang B.B."/>
            <person name="Wang K."/>
            <person name="Wang M."/>
            <person name="Wang X."/>
            <person name="Warfsmann J."/>
            <person name="Weissenbach J."/>
            <person name="White D.D."/>
            <person name="White J.D."/>
            <person name="Wiley G.B."/>
            <person name="Wincker P."/>
            <person name="Xing Y."/>
            <person name="Yang L."/>
            <person name="Yao Z."/>
            <person name="Ying F."/>
            <person name="Zhai J."/>
            <person name="Zhou L."/>
            <person name="Zuber A."/>
            <person name="Denarie J."/>
            <person name="Dixon R.A."/>
            <person name="May G.D."/>
            <person name="Schwartz D.C."/>
            <person name="Rogers J."/>
            <person name="Quetier F."/>
            <person name="Town C.D."/>
            <person name="Roe B.A."/>
        </authorList>
    </citation>
    <scope>NUCLEOTIDE SEQUENCE [LARGE SCALE GENOMIC DNA]</scope>
    <source>
        <strain evidence="6">A17</strain>
        <strain evidence="8 9">cv. Jemalong A17</strain>
    </source>
</reference>
<dbReference type="GO" id="GO:0046982">
    <property type="term" value="F:protein heterodimerization activity"/>
    <property type="evidence" value="ECO:0007669"/>
    <property type="project" value="InterPro"/>
</dbReference>
<gene>
    <name evidence="5" type="primary">NF-YB19</name>
    <name evidence="6" type="ordered locus">MTR_1g029100</name>
    <name evidence="7" type="ORF">MtrunA17_Chr1g0159291</name>
</gene>
<proteinExistence type="evidence at transcript level"/>
<feature type="domain" description="Transcription factor CBF/NF-Y/archaeal histone" evidence="4">
    <location>
        <begin position="6"/>
        <end position="69"/>
    </location>
</feature>
<accession>I3TAX7</accession>
<dbReference type="GO" id="GO:0001228">
    <property type="term" value="F:DNA-binding transcription activator activity, RNA polymerase II-specific"/>
    <property type="evidence" value="ECO:0007669"/>
    <property type="project" value="InterPro"/>
</dbReference>
<evidence type="ECO:0000313" key="9">
    <source>
        <dbReference type="Proteomes" id="UP000002051"/>
    </source>
</evidence>
<reference evidence="8" key="4">
    <citation type="submission" date="2015-04" db="UniProtKB">
        <authorList>
            <consortium name="EnsemblPlants"/>
        </authorList>
    </citation>
    <scope>IDENTIFICATION</scope>
    <source>
        <strain evidence="8">cv. Jemalong A17</strain>
    </source>
</reference>
<evidence type="ECO:0000313" key="6">
    <source>
        <dbReference type="EMBL" id="KEH40450.1"/>
    </source>
</evidence>
<keyword evidence="2" id="KW-0805">Transcription regulation</keyword>
<reference evidence="5" key="2">
    <citation type="submission" date="2012-04" db="EMBL/GenBank/DDBJ databases">
        <authorList>
            <person name="Gouzy J."/>
            <person name="Debelle F."/>
            <person name="Gamas P."/>
        </authorList>
    </citation>
    <scope>NUCLEOTIDE SEQUENCE</scope>
</reference>
<keyword evidence="9" id="KW-1185">Reference proteome</keyword>
<dbReference type="EnsemblPlants" id="KEH40450">
    <property type="protein sequence ID" value="KEH40450"/>
    <property type="gene ID" value="MTR_1g029100"/>
</dbReference>
<dbReference type="InterPro" id="IPR009072">
    <property type="entry name" value="Histone-fold"/>
</dbReference>
<dbReference type="PANTHER" id="PTHR11064:SF196">
    <property type="entry name" value="NUCLEAR TRANSCRIPTION FACTOR Y SUBUNIT B-6"/>
    <property type="match status" value="1"/>
</dbReference>
<dbReference type="SUPFAM" id="SSF47113">
    <property type="entry name" value="Histone-fold"/>
    <property type="match status" value="1"/>
</dbReference>
<comment type="similarity">
    <text evidence="1">Belongs to the NFYB/HAP3 subunit family.</text>
</comment>
<dbReference type="EMBL" id="JQ918292">
    <property type="protein sequence ID" value="AFK49669.1"/>
    <property type="molecule type" value="mRNA"/>
</dbReference>
<dbReference type="Gramene" id="rna1360">
    <property type="protein sequence ID" value="RHN77859.1"/>
    <property type="gene ID" value="gene1360"/>
</dbReference>
<dbReference type="InterPro" id="IPR003958">
    <property type="entry name" value="CBFA_NFYB_domain"/>
</dbReference>
<dbReference type="Proteomes" id="UP000002051">
    <property type="component" value="Unassembled WGS sequence"/>
</dbReference>
<evidence type="ECO:0000256" key="1">
    <source>
        <dbReference type="ARBA" id="ARBA00009053"/>
    </source>
</evidence>
<evidence type="ECO:0000313" key="5">
    <source>
        <dbReference type="EMBL" id="AFK49669.1"/>
    </source>
</evidence>
<organism evidence="5">
    <name type="scientific">Medicago truncatula</name>
    <name type="common">Barrel medic</name>
    <name type="synonym">Medicago tribuloides</name>
    <dbReference type="NCBI Taxonomy" id="3880"/>
    <lineage>
        <taxon>Eukaryota</taxon>
        <taxon>Viridiplantae</taxon>
        <taxon>Streptophyta</taxon>
        <taxon>Embryophyta</taxon>
        <taxon>Tracheophyta</taxon>
        <taxon>Spermatophyta</taxon>
        <taxon>Magnoliopsida</taxon>
        <taxon>eudicotyledons</taxon>
        <taxon>Gunneridae</taxon>
        <taxon>Pentapetalae</taxon>
        <taxon>rosids</taxon>
        <taxon>fabids</taxon>
        <taxon>Fabales</taxon>
        <taxon>Fabaceae</taxon>
        <taxon>Papilionoideae</taxon>
        <taxon>50 kb inversion clade</taxon>
        <taxon>NPAAA clade</taxon>
        <taxon>Hologalegina</taxon>
        <taxon>IRL clade</taxon>
        <taxon>Trifolieae</taxon>
        <taxon>Medicago</taxon>
    </lineage>
</organism>
<dbReference type="PANTHER" id="PTHR11064">
    <property type="entry name" value="CCAAT-BINDING TRANSCRIPTION FACTOR-RELATED"/>
    <property type="match status" value="1"/>
</dbReference>
<reference evidence="7" key="6">
    <citation type="journal article" date="2018" name="Nat. Plants">
        <title>Whole-genome landscape of Medicago truncatula symbiotic genes.</title>
        <authorList>
            <person name="Pecrix Y."/>
            <person name="Gamas P."/>
            <person name="Carrere S."/>
        </authorList>
    </citation>
    <scope>NUCLEOTIDE SEQUENCE</scope>
    <source>
        <tissue evidence="7">Leaves</tissue>
    </source>
</reference>
<dbReference type="AlphaFoldDB" id="I3TAX7"/>
<dbReference type="Pfam" id="PF00808">
    <property type="entry name" value="CBFD_NFYB_HMF"/>
    <property type="match status" value="1"/>
</dbReference>
<evidence type="ECO:0000313" key="7">
    <source>
        <dbReference type="EMBL" id="RHN77859.1"/>
    </source>
</evidence>
<evidence type="ECO:0000256" key="2">
    <source>
        <dbReference type="ARBA" id="ARBA00023015"/>
    </source>
</evidence>
<dbReference type="Gene3D" id="1.10.20.10">
    <property type="entry name" value="Histone, subunit A"/>
    <property type="match status" value="1"/>
</dbReference>
<evidence type="ECO:0000256" key="3">
    <source>
        <dbReference type="ARBA" id="ARBA00023163"/>
    </source>
</evidence>
<dbReference type="EMBL" id="PSQE01000001">
    <property type="protein sequence ID" value="RHN77859.1"/>
    <property type="molecule type" value="Genomic_DNA"/>
</dbReference>
<reference evidence="6 9" key="3">
    <citation type="journal article" date="2014" name="BMC Genomics">
        <title>An improved genome release (version Mt4.0) for the model legume Medicago truncatula.</title>
        <authorList>
            <person name="Tang H."/>
            <person name="Krishnakumar V."/>
            <person name="Bidwell S."/>
            <person name="Rosen B."/>
            <person name="Chan A."/>
            <person name="Zhou S."/>
            <person name="Gentzbittel L."/>
            <person name="Childs K.L."/>
            <person name="Yandell M."/>
            <person name="Gundlach H."/>
            <person name="Mayer K.F."/>
            <person name="Schwartz D.C."/>
            <person name="Town C.D."/>
        </authorList>
    </citation>
    <scope>GENOME REANNOTATION</scope>
    <source>
        <strain evidence="6">A17</strain>
        <strain evidence="8 9">cv. Jemalong A17</strain>
    </source>
</reference>
<dbReference type="EMBL" id="CM001217">
    <property type="protein sequence ID" value="KEH40450.1"/>
    <property type="molecule type" value="Genomic_DNA"/>
</dbReference>
<protein>
    <submittedName>
        <fullName evidence="6">Nuclear transcription factor Y protein</fullName>
    </submittedName>
    <submittedName>
        <fullName evidence="5">Nuclear transcription factor Y subunit B19</fullName>
    </submittedName>
    <submittedName>
        <fullName evidence="7">Putative transcription factor Hap3/NF-YB family</fullName>
    </submittedName>
</protein>
<keyword evidence="3" id="KW-0804">Transcription</keyword>
<dbReference type="STRING" id="3880.I3TAX7"/>
<dbReference type="HOGENOM" id="CLU_066247_12_4_1"/>
<dbReference type="GO" id="GO:0000981">
    <property type="term" value="F:DNA-binding transcription factor activity, RNA polymerase II-specific"/>
    <property type="evidence" value="ECO:0000318"/>
    <property type="project" value="GO_Central"/>
</dbReference>
<dbReference type="GO" id="GO:0016602">
    <property type="term" value="C:CCAAT-binding factor complex"/>
    <property type="evidence" value="ECO:0000318"/>
    <property type="project" value="GO_Central"/>
</dbReference>
<dbReference type="Proteomes" id="UP000265566">
    <property type="component" value="Chromosome 1"/>
</dbReference>
<evidence type="ECO:0000313" key="8">
    <source>
        <dbReference type="EnsemblPlants" id="KEH40450"/>
    </source>
</evidence>
<evidence type="ECO:0000259" key="4">
    <source>
        <dbReference type="Pfam" id="PF00808"/>
    </source>
</evidence>
<evidence type="ECO:0000313" key="10">
    <source>
        <dbReference type="Proteomes" id="UP000265566"/>
    </source>
</evidence>
<dbReference type="GO" id="GO:0006357">
    <property type="term" value="P:regulation of transcription by RNA polymerase II"/>
    <property type="evidence" value="ECO:0000318"/>
    <property type="project" value="GO_Central"/>
</dbReference>
<name>I3TAX7_MEDTR</name>
<dbReference type="InterPro" id="IPR027113">
    <property type="entry name" value="Transc_fact_NFYB/HAP3"/>
</dbReference>